<comment type="similarity">
    <text evidence="2">Belongs to the ABC-4 integral membrane protein family. LolC/E subfamily.</text>
</comment>
<keyword evidence="3" id="KW-1003">Cell membrane</keyword>
<accession>A0A2H9VQA2</accession>
<dbReference type="InterPro" id="IPR025857">
    <property type="entry name" value="MacB_PCD"/>
</dbReference>
<feature type="transmembrane region" description="Helical" evidence="7">
    <location>
        <begin position="273"/>
        <end position="300"/>
    </location>
</feature>
<protein>
    <submittedName>
        <fullName evidence="10">Lipoprotein-releasing system permease protein</fullName>
    </submittedName>
</protein>
<feature type="transmembrane region" description="Helical" evidence="7">
    <location>
        <begin position="321"/>
        <end position="351"/>
    </location>
</feature>
<feature type="transmembrane region" description="Helical" evidence="7">
    <location>
        <begin position="371"/>
        <end position="392"/>
    </location>
</feature>
<dbReference type="PANTHER" id="PTHR30489:SF0">
    <property type="entry name" value="LIPOPROTEIN-RELEASING SYSTEM TRANSMEMBRANE PROTEIN LOLE"/>
    <property type="match status" value="1"/>
</dbReference>
<keyword evidence="5 7" id="KW-1133">Transmembrane helix</keyword>
<feature type="domain" description="ABC3 transporter permease C-terminal" evidence="8">
    <location>
        <begin position="277"/>
        <end position="398"/>
    </location>
</feature>
<dbReference type="EMBL" id="PGFJ01000002">
    <property type="protein sequence ID" value="PJJ80507.1"/>
    <property type="molecule type" value="Genomic_DNA"/>
</dbReference>
<evidence type="ECO:0000256" key="5">
    <source>
        <dbReference type="ARBA" id="ARBA00022989"/>
    </source>
</evidence>
<dbReference type="InterPro" id="IPR003838">
    <property type="entry name" value="ABC3_permease_C"/>
</dbReference>
<proteinExistence type="inferred from homology"/>
<evidence type="ECO:0000256" key="1">
    <source>
        <dbReference type="ARBA" id="ARBA00004651"/>
    </source>
</evidence>
<evidence type="ECO:0000313" key="11">
    <source>
        <dbReference type="Proteomes" id="UP000242687"/>
    </source>
</evidence>
<organism evidence="10 11">
    <name type="scientific">Mucilaginibacter auburnensis</name>
    <dbReference type="NCBI Taxonomy" id="1457233"/>
    <lineage>
        <taxon>Bacteria</taxon>
        <taxon>Pseudomonadati</taxon>
        <taxon>Bacteroidota</taxon>
        <taxon>Sphingobacteriia</taxon>
        <taxon>Sphingobacteriales</taxon>
        <taxon>Sphingobacteriaceae</taxon>
        <taxon>Mucilaginibacter</taxon>
    </lineage>
</organism>
<dbReference type="OrthoDB" id="1522724at2"/>
<name>A0A2H9VQA2_9SPHI</name>
<dbReference type="GO" id="GO:0044874">
    <property type="term" value="P:lipoprotein localization to outer membrane"/>
    <property type="evidence" value="ECO:0007669"/>
    <property type="project" value="TreeGrafter"/>
</dbReference>
<evidence type="ECO:0000256" key="7">
    <source>
        <dbReference type="SAM" id="Phobius"/>
    </source>
</evidence>
<keyword evidence="6 7" id="KW-0472">Membrane</keyword>
<dbReference type="AlphaFoldDB" id="A0A2H9VQA2"/>
<feature type="transmembrane region" description="Helical" evidence="7">
    <location>
        <begin position="21"/>
        <end position="46"/>
    </location>
</feature>
<dbReference type="RefSeq" id="WP_100342780.1">
    <property type="nucleotide sequence ID" value="NZ_PGFJ01000002.1"/>
</dbReference>
<dbReference type="PANTHER" id="PTHR30489">
    <property type="entry name" value="LIPOPROTEIN-RELEASING SYSTEM TRANSMEMBRANE PROTEIN LOLE"/>
    <property type="match status" value="1"/>
</dbReference>
<comment type="caution">
    <text evidence="10">The sequence shown here is derived from an EMBL/GenBank/DDBJ whole genome shotgun (WGS) entry which is preliminary data.</text>
</comment>
<comment type="subcellular location">
    <subcellularLocation>
        <location evidence="1">Cell membrane</location>
        <topology evidence="1">Multi-pass membrane protein</topology>
    </subcellularLocation>
</comment>
<evidence type="ECO:0000256" key="2">
    <source>
        <dbReference type="ARBA" id="ARBA00005236"/>
    </source>
</evidence>
<reference evidence="10 11" key="1">
    <citation type="submission" date="2017-11" db="EMBL/GenBank/DDBJ databases">
        <title>Genomic Encyclopedia of Archaeal and Bacterial Type Strains, Phase II (KMG-II): From Individual Species to Whole Genera.</title>
        <authorList>
            <person name="Goeker M."/>
        </authorList>
    </citation>
    <scope>NUCLEOTIDE SEQUENCE [LARGE SCALE GENOMIC DNA]</scope>
    <source>
        <strain evidence="10 11">DSM 28175</strain>
    </source>
</reference>
<dbReference type="GO" id="GO:0098797">
    <property type="term" value="C:plasma membrane protein complex"/>
    <property type="evidence" value="ECO:0007669"/>
    <property type="project" value="TreeGrafter"/>
</dbReference>
<gene>
    <name evidence="10" type="ORF">CLV57_3658</name>
</gene>
<evidence type="ECO:0000256" key="3">
    <source>
        <dbReference type="ARBA" id="ARBA00022475"/>
    </source>
</evidence>
<keyword evidence="4 7" id="KW-0812">Transmembrane</keyword>
<dbReference type="InterPro" id="IPR051447">
    <property type="entry name" value="Lipoprotein-release_system"/>
</dbReference>
<evidence type="ECO:0000259" key="8">
    <source>
        <dbReference type="Pfam" id="PF02687"/>
    </source>
</evidence>
<evidence type="ECO:0000256" key="4">
    <source>
        <dbReference type="ARBA" id="ARBA00022692"/>
    </source>
</evidence>
<evidence type="ECO:0000259" key="9">
    <source>
        <dbReference type="Pfam" id="PF12704"/>
    </source>
</evidence>
<dbReference type="Proteomes" id="UP000242687">
    <property type="component" value="Unassembled WGS sequence"/>
</dbReference>
<keyword evidence="10" id="KW-0449">Lipoprotein</keyword>
<evidence type="ECO:0000313" key="10">
    <source>
        <dbReference type="EMBL" id="PJJ80507.1"/>
    </source>
</evidence>
<evidence type="ECO:0000256" key="6">
    <source>
        <dbReference type="ARBA" id="ARBA00023136"/>
    </source>
</evidence>
<sequence>MNTSIYIAKRYLFSKKKTHAINIISGISMVGVFIGSATLIIILSAFNGLEDVILKLYSNFTPELKIEARLGKTFDPNTPYFNSLRKDSRIFSFTEALEEKGMVKYRDKNFIANIKGMSDDFLKNKNLDSAIQDGGFVLNAGGKPFAVIGTAVQTSLSVNVHDEMTPMVIYSPRRTTGASISPMDEFKVANIYPSGVFSIQQEFDDIVVVSLDFARELLGEPKQVSSLELTYKAGSNIDRIQEEIEEKLGNTFIVKNRNQQNVELYKTLNFERWSIFMILTFVLVVAIFNIVGTLTMLVIDKRQDIAILTSVGANKRLIQRIFFFEGMMIAMTGCVIGLAVGLVFCLLQQRYGFIKMSENVTILTSYPIKLIVSDFALVLFTVTVISVIASAISARLSVKGLDDIKHDL</sequence>
<keyword evidence="11" id="KW-1185">Reference proteome</keyword>
<dbReference type="Pfam" id="PF02687">
    <property type="entry name" value="FtsX"/>
    <property type="match status" value="1"/>
</dbReference>
<feature type="domain" description="MacB-like periplasmic core" evidence="9">
    <location>
        <begin position="25"/>
        <end position="246"/>
    </location>
</feature>
<dbReference type="Pfam" id="PF12704">
    <property type="entry name" value="MacB_PCD"/>
    <property type="match status" value="1"/>
</dbReference>